<gene>
    <name evidence="3 5" type="primary">dapF</name>
    <name evidence="5" type="ORF">GCM10023183_19840</name>
</gene>
<comment type="catalytic activity">
    <reaction evidence="3">
        <text>(2S,6S)-2,6-diaminopimelate = meso-2,6-diaminopimelate</text>
        <dbReference type="Rhea" id="RHEA:15393"/>
        <dbReference type="ChEBI" id="CHEBI:57609"/>
        <dbReference type="ChEBI" id="CHEBI:57791"/>
        <dbReference type="EC" id="5.1.1.7"/>
    </reaction>
</comment>
<comment type="caution">
    <text evidence="5">The sequence shown here is derived from an EMBL/GenBank/DDBJ whole genome shotgun (WGS) entry which is preliminary data.</text>
</comment>
<dbReference type="InterPro" id="IPR001653">
    <property type="entry name" value="DAP_epimerase_DapF"/>
</dbReference>
<keyword evidence="3" id="KW-0963">Cytoplasm</keyword>
<comment type="function">
    <text evidence="3">Catalyzes the stereoinversion of LL-2,6-diaminopimelate (L,L-DAP) to meso-diaminopimelate (meso-DAP), a precursor of L-lysine and an essential component of the bacterial peptidoglycan.</text>
</comment>
<dbReference type="SUPFAM" id="SSF54506">
    <property type="entry name" value="Diaminopimelate epimerase-like"/>
    <property type="match status" value="2"/>
</dbReference>
<evidence type="ECO:0000313" key="5">
    <source>
        <dbReference type="EMBL" id="GAA4305537.1"/>
    </source>
</evidence>
<dbReference type="Pfam" id="PF01678">
    <property type="entry name" value="DAP_epimerase"/>
    <property type="match status" value="2"/>
</dbReference>
<feature type="site" description="Could be important to modulate the pK values of the two catalytic cysteine residues" evidence="3">
    <location>
        <position position="187"/>
    </location>
</feature>
<reference evidence="6" key="1">
    <citation type="journal article" date="2019" name="Int. J. Syst. Evol. Microbiol.">
        <title>The Global Catalogue of Microorganisms (GCM) 10K type strain sequencing project: providing services to taxonomists for standard genome sequencing and annotation.</title>
        <authorList>
            <consortium name="The Broad Institute Genomics Platform"/>
            <consortium name="The Broad Institute Genome Sequencing Center for Infectious Disease"/>
            <person name="Wu L."/>
            <person name="Ma J."/>
        </authorList>
    </citation>
    <scope>NUCLEOTIDE SEQUENCE [LARGE SCALE GENOMIC DNA]</scope>
    <source>
        <strain evidence="6">JCM 17917</strain>
    </source>
</reference>
<accession>A0ABP8FJY9</accession>
<dbReference type="Gene3D" id="3.10.310.10">
    <property type="entry name" value="Diaminopimelate Epimerase, Chain A, domain 1"/>
    <property type="match status" value="2"/>
</dbReference>
<evidence type="ECO:0000313" key="6">
    <source>
        <dbReference type="Proteomes" id="UP001501844"/>
    </source>
</evidence>
<comment type="subunit">
    <text evidence="3">Homodimer.</text>
</comment>
<dbReference type="Proteomes" id="UP001501844">
    <property type="component" value="Unassembled WGS sequence"/>
</dbReference>
<feature type="binding site" evidence="3">
    <location>
        <position position="13"/>
    </location>
    <ligand>
        <name>substrate</name>
    </ligand>
</feature>
<feature type="binding site" evidence="3">
    <location>
        <begin position="198"/>
        <end position="199"/>
    </location>
    <ligand>
        <name>substrate</name>
    </ligand>
</feature>
<evidence type="ECO:0000256" key="3">
    <source>
        <dbReference type="HAMAP-Rule" id="MF_00197"/>
    </source>
</evidence>
<dbReference type="RefSeq" id="WP_345165286.1">
    <property type="nucleotide sequence ID" value="NZ_BAABGX010000002.1"/>
</dbReference>
<organism evidence="5 6">
    <name type="scientific">Nibribacter koreensis</name>
    <dbReference type="NCBI Taxonomy" id="1084519"/>
    <lineage>
        <taxon>Bacteria</taxon>
        <taxon>Pseudomonadati</taxon>
        <taxon>Bacteroidota</taxon>
        <taxon>Cytophagia</taxon>
        <taxon>Cytophagales</taxon>
        <taxon>Hymenobacteraceae</taxon>
        <taxon>Nibribacter</taxon>
    </lineage>
</organism>
<name>A0ABP8FJY9_9BACT</name>
<evidence type="ECO:0000256" key="2">
    <source>
        <dbReference type="ARBA" id="ARBA00023235"/>
    </source>
</evidence>
<dbReference type="EMBL" id="BAABGX010000002">
    <property type="protein sequence ID" value="GAA4305537.1"/>
    <property type="molecule type" value="Genomic_DNA"/>
</dbReference>
<keyword evidence="2 3" id="KW-0413">Isomerase</keyword>
<evidence type="ECO:0000256" key="4">
    <source>
        <dbReference type="NCBIfam" id="TIGR00652"/>
    </source>
</evidence>
<protein>
    <recommendedName>
        <fullName evidence="3 4">Diaminopimelate epimerase</fullName>
        <shortName evidence="3">DAP epimerase</shortName>
        <ecNumber evidence="3 4">5.1.1.7</ecNumber>
    </recommendedName>
    <alternativeName>
        <fullName evidence="3">PLP-independent amino acid racemase</fullName>
    </alternativeName>
</protein>
<dbReference type="HAMAP" id="MF_00197">
    <property type="entry name" value="DAP_epimerase"/>
    <property type="match status" value="1"/>
</dbReference>
<keyword evidence="3" id="KW-0457">Lysine biosynthesis</keyword>
<feature type="site" description="Could be important to modulate the pK values of the two catalytic cysteine residues" evidence="3">
    <location>
        <position position="137"/>
    </location>
</feature>
<feature type="active site" description="Proton donor" evidence="3">
    <location>
        <position position="73"/>
    </location>
</feature>
<evidence type="ECO:0000256" key="1">
    <source>
        <dbReference type="ARBA" id="ARBA00010219"/>
    </source>
</evidence>
<feature type="binding site" evidence="3">
    <location>
        <begin position="187"/>
        <end position="188"/>
    </location>
    <ligand>
        <name>substrate</name>
    </ligand>
</feature>
<feature type="binding site" evidence="3">
    <location>
        <begin position="74"/>
        <end position="75"/>
    </location>
    <ligand>
        <name>substrate</name>
    </ligand>
</feature>
<dbReference type="NCBIfam" id="TIGR00652">
    <property type="entry name" value="DapF"/>
    <property type="match status" value="1"/>
</dbReference>
<comment type="pathway">
    <text evidence="3">Amino-acid biosynthesis; L-lysine biosynthesis via DAP pathway; DL-2,6-diaminopimelate from LL-2,6-diaminopimelate: step 1/1.</text>
</comment>
<comment type="subcellular location">
    <subcellularLocation>
        <location evidence="3">Cytoplasm</location>
    </subcellularLocation>
</comment>
<feature type="binding site" evidence="3">
    <location>
        <position position="169"/>
    </location>
    <ligand>
        <name>substrate</name>
    </ligand>
</feature>
<dbReference type="PANTHER" id="PTHR31689:SF0">
    <property type="entry name" value="DIAMINOPIMELATE EPIMERASE"/>
    <property type="match status" value="1"/>
</dbReference>
<sequence>MQLTFYKYQGTGNDFVVIDNLNGSISLTQEQVAFLCDRRKGVGADGLMLLQTQEGYDFEMVYYNADGKLGSMCGNGGRCLVAFAQFMGVIETEAYFIASDGPHRATVEHGLVHLQMKDVDSIEELEDACFLNTGSPHCVKTVENLHDLDVFGKGRAIRYSDRFKAEGTNVNFVEQKPDNTLFVRTYERGVEDETFSCGTGVTACALAASREGFTSPVHIKVLGGELQVSFEQEGEGFKNVFLIGPAEQVFKGEISLA</sequence>
<feature type="active site" description="Proton acceptor" evidence="3">
    <location>
        <position position="197"/>
    </location>
</feature>
<comment type="similarity">
    <text evidence="1 3">Belongs to the diaminopimelate epimerase family.</text>
</comment>
<dbReference type="PANTHER" id="PTHR31689">
    <property type="entry name" value="DIAMINOPIMELATE EPIMERASE, CHLOROPLASTIC"/>
    <property type="match status" value="1"/>
</dbReference>
<keyword evidence="3" id="KW-0028">Amino-acid biosynthesis</keyword>
<comment type="caution">
    <text evidence="3">Lacks conserved residue(s) required for the propagation of feature annotation.</text>
</comment>
<dbReference type="EC" id="5.1.1.7" evidence="3 4"/>
<proteinExistence type="inferred from homology"/>
<feature type="binding site" evidence="3">
    <location>
        <position position="64"/>
    </location>
    <ligand>
        <name>substrate</name>
    </ligand>
</feature>
<keyword evidence="6" id="KW-1185">Reference proteome</keyword>